<dbReference type="Pfam" id="PF14284">
    <property type="entry name" value="PcfJ"/>
    <property type="match status" value="1"/>
</dbReference>
<evidence type="ECO:0000313" key="1">
    <source>
        <dbReference type="EMBL" id="ARF70694.1"/>
    </source>
</evidence>
<sequence>MPEEIKTKCQNIAAYTRERNFKTIYCSCGTTTRNRIWNSYRCENCNTEAKHQTKKNKLFSRVRIIRSKECLQKDDKRFHIRIHEDGYKLYFDNCKFELEETYVIEVKFDLGKKILECYKNGSKENNYNLDSLFNRMSKRELLDLISTDQSYKLFEYTIDHFAKMKYEKINLFTRAIQRLFGYPIIEIFYSCGFRDIRYVFNEKDVLTSSAKKINTSRPHKILGVPKYMFKLLKDIEGISYLGDLISKEINGNNYKNLFESFIEESDIRSFSRCVNDLIYLIKTYKYKDMRKLALYITRDVKFQQGLTNPIEALTLLKDYRRMCSQMEKEGEKYPSSLKKMHDIALMNYNAAKSEIKNRKVTEIVGTDEYKSYEYENKIMKYIVISPKDAEDIINEGSMLSHCVASYVDDVIEKRRQIYFIRQYENKEQSLLTVEIKNRDIKQVKGRYNRLPDEREKEFIDKWMEVKKLFLTGY</sequence>
<dbReference type="InterPro" id="IPR025586">
    <property type="entry name" value="PcfJ"/>
</dbReference>
<keyword evidence="1" id="KW-0614">Plasmid</keyword>
<proteinExistence type="predicted"/>
<dbReference type="AlphaFoldDB" id="A0A1V0UZS2"/>
<protein>
    <recommendedName>
        <fullName evidence="3">PcfJ-like protein</fullName>
    </recommendedName>
</protein>
<name>A0A1V0UZS2_9BACL</name>
<accession>A0A1V0UZS2</accession>
<organism evidence="1 2">
    <name type="scientific">Paenibacillus larvae subsp. pulvifaciens</name>
    <dbReference type="NCBI Taxonomy" id="1477"/>
    <lineage>
        <taxon>Bacteria</taxon>
        <taxon>Bacillati</taxon>
        <taxon>Bacillota</taxon>
        <taxon>Bacilli</taxon>
        <taxon>Bacillales</taxon>
        <taxon>Paenibacillaceae</taxon>
        <taxon>Paenibacillus</taxon>
    </lineage>
</organism>
<geneLocation type="plasmid" evidence="2">
    <name>pplp3</name>
</geneLocation>
<dbReference type="Proteomes" id="UP000192727">
    <property type="component" value="Plasmid pPLP3"/>
</dbReference>
<evidence type="ECO:0008006" key="3">
    <source>
        <dbReference type="Google" id="ProtNLM"/>
    </source>
</evidence>
<dbReference type="EMBL" id="CP020558">
    <property type="protein sequence ID" value="ARF70694.1"/>
    <property type="molecule type" value="Genomic_DNA"/>
</dbReference>
<evidence type="ECO:0000313" key="2">
    <source>
        <dbReference type="Proteomes" id="UP000192727"/>
    </source>
</evidence>
<gene>
    <name evidence="1" type="ORF">B7C51_24790</name>
</gene>
<reference evidence="1 2" key="1">
    <citation type="submission" date="2017-03" db="EMBL/GenBank/DDBJ databases">
        <title>Paenibacillus larvae genome sequencing.</title>
        <authorList>
            <person name="Dingman D.W."/>
        </authorList>
    </citation>
    <scope>NUCLEOTIDE SEQUENCE [LARGE SCALE GENOMIC DNA]</scope>
    <source>
        <strain evidence="1 2">SAG 10367</strain>
        <plasmid evidence="2">pplp3</plasmid>
    </source>
</reference>